<dbReference type="PANTHER" id="PTHR35936">
    <property type="entry name" value="MEMBRANE-BOUND LYTIC MUREIN TRANSGLYCOSYLASE F"/>
    <property type="match status" value="1"/>
</dbReference>
<evidence type="ECO:0000313" key="5">
    <source>
        <dbReference type="Proteomes" id="UP000293852"/>
    </source>
</evidence>
<gene>
    <name evidence="4" type="ORF">EV386_3074</name>
</gene>
<name>A0A4Q7M6N1_9MICO</name>
<keyword evidence="1 2" id="KW-0732">Signal</keyword>
<dbReference type="SMART" id="SM00062">
    <property type="entry name" value="PBPb"/>
    <property type="match status" value="1"/>
</dbReference>
<feature type="signal peptide" evidence="2">
    <location>
        <begin position="1"/>
        <end position="20"/>
    </location>
</feature>
<dbReference type="EMBL" id="SGWX01000001">
    <property type="protein sequence ID" value="RZS62727.1"/>
    <property type="molecule type" value="Genomic_DNA"/>
</dbReference>
<dbReference type="SUPFAM" id="SSF53850">
    <property type="entry name" value="Periplasmic binding protein-like II"/>
    <property type="match status" value="1"/>
</dbReference>
<dbReference type="RefSeq" id="WP_130416188.1">
    <property type="nucleotide sequence ID" value="NZ_SGWX01000001.1"/>
</dbReference>
<dbReference type="InterPro" id="IPR001638">
    <property type="entry name" value="Solute-binding_3/MltF_N"/>
</dbReference>
<feature type="chain" id="PRO_5020564084" evidence="2">
    <location>
        <begin position="21"/>
        <end position="299"/>
    </location>
</feature>
<keyword evidence="5" id="KW-1185">Reference proteome</keyword>
<sequence>MRTRHALTATAAAVATLALAACTSASQSAEGGGSASFDAATVAKDDAIAALVPAAVAQDGKLTVGSDLTYAPAEFVGADGKTPVGFDIEIATAMARLMGLEADIQSSTFDAIIPGVGTRYEVGVSSFTVTPERLEAVDMVTYINAGSQFAVATGNPDAVDPDDLCGLTIGVQTGTTQQDELEQTKTTCPADKPLTLLPYEKQADVTTNLVGGKVQAMYADSPVTAYAVGQADGKLELLGDIRDAAPEAVVVPHGDAEMAKAVRAALQKLMDDGTLTQILAGWGNEDSALSTSEISPQAD</sequence>
<dbReference type="PROSITE" id="PS51257">
    <property type="entry name" value="PROKAR_LIPOPROTEIN"/>
    <property type="match status" value="1"/>
</dbReference>
<organism evidence="4 5">
    <name type="scientific">Xylanimonas ulmi</name>
    <dbReference type="NCBI Taxonomy" id="228973"/>
    <lineage>
        <taxon>Bacteria</taxon>
        <taxon>Bacillati</taxon>
        <taxon>Actinomycetota</taxon>
        <taxon>Actinomycetes</taxon>
        <taxon>Micrococcales</taxon>
        <taxon>Promicromonosporaceae</taxon>
        <taxon>Xylanimonas</taxon>
    </lineage>
</organism>
<dbReference type="Gene3D" id="3.40.190.10">
    <property type="entry name" value="Periplasmic binding protein-like II"/>
    <property type="match status" value="2"/>
</dbReference>
<comment type="caution">
    <text evidence="4">The sequence shown here is derived from an EMBL/GenBank/DDBJ whole genome shotgun (WGS) entry which is preliminary data.</text>
</comment>
<reference evidence="4 5" key="1">
    <citation type="submission" date="2019-02" db="EMBL/GenBank/DDBJ databases">
        <title>Sequencing the genomes of 1000 actinobacteria strains.</title>
        <authorList>
            <person name="Klenk H.-P."/>
        </authorList>
    </citation>
    <scope>NUCLEOTIDE SEQUENCE [LARGE SCALE GENOMIC DNA]</scope>
    <source>
        <strain evidence="4 5">DSM 16932</strain>
    </source>
</reference>
<dbReference type="CDD" id="cd01004">
    <property type="entry name" value="PBP2_MidA_like"/>
    <property type="match status" value="1"/>
</dbReference>
<accession>A0A4Q7M6N1</accession>
<feature type="domain" description="Solute-binding protein family 3/N-terminal" evidence="3">
    <location>
        <begin position="61"/>
        <end position="286"/>
    </location>
</feature>
<dbReference type="PANTHER" id="PTHR35936:SF17">
    <property type="entry name" value="ARGININE-BINDING EXTRACELLULAR PROTEIN ARTP"/>
    <property type="match status" value="1"/>
</dbReference>
<evidence type="ECO:0000256" key="2">
    <source>
        <dbReference type="SAM" id="SignalP"/>
    </source>
</evidence>
<evidence type="ECO:0000259" key="3">
    <source>
        <dbReference type="SMART" id="SM00062"/>
    </source>
</evidence>
<evidence type="ECO:0000313" key="4">
    <source>
        <dbReference type="EMBL" id="RZS62727.1"/>
    </source>
</evidence>
<dbReference type="AlphaFoldDB" id="A0A4Q7M6N1"/>
<dbReference type="Pfam" id="PF00497">
    <property type="entry name" value="SBP_bac_3"/>
    <property type="match status" value="1"/>
</dbReference>
<evidence type="ECO:0000256" key="1">
    <source>
        <dbReference type="ARBA" id="ARBA00022729"/>
    </source>
</evidence>
<proteinExistence type="predicted"/>
<protein>
    <submittedName>
        <fullName evidence="4">Amino acid ABC transporter substrate-binding protein (PAAT family)</fullName>
    </submittedName>
</protein>
<dbReference type="OrthoDB" id="4633994at2"/>
<dbReference type="Proteomes" id="UP000293852">
    <property type="component" value="Unassembled WGS sequence"/>
</dbReference>